<gene>
    <name evidence="1" type="ORF">PROFUN_00658</name>
</gene>
<dbReference type="AlphaFoldDB" id="A0A2P6NTZ2"/>
<name>A0A2P6NTZ2_9EUKA</name>
<reference evidence="1 2" key="1">
    <citation type="journal article" date="2018" name="Genome Biol. Evol.">
        <title>Multiple Roots of Fruiting Body Formation in Amoebozoa.</title>
        <authorList>
            <person name="Hillmann F."/>
            <person name="Forbes G."/>
            <person name="Novohradska S."/>
            <person name="Ferling I."/>
            <person name="Riege K."/>
            <person name="Groth M."/>
            <person name="Westermann M."/>
            <person name="Marz M."/>
            <person name="Spaller T."/>
            <person name="Winckler T."/>
            <person name="Schaap P."/>
            <person name="Glockner G."/>
        </authorList>
    </citation>
    <scope>NUCLEOTIDE SEQUENCE [LARGE SCALE GENOMIC DNA]</scope>
    <source>
        <strain evidence="1 2">Jena</strain>
    </source>
</reference>
<accession>A0A2P6NTZ2</accession>
<evidence type="ECO:0000313" key="1">
    <source>
        <dbReference type="EMBL" id="PRP87447.1"/>
    </source>
</evidence>
<proteinExistence type="predicted"/>
<dbReference type="Proteomes" id="UP000241769">
    <property type="component" value="Unassembled WGS sequence"/>
</dbReference>
<protein>
    <submittedName>
        <fullName evidence="1">Uncharacterized protein</fullName>
    </submittedName>
</protein>
<keyword evidence="2" id="KW-1185">Reference proteome</keyword>
<sequence length="149" mass="17110">MTNLNRGLTRHCNSLLRSPEAHHKREEEKKVKEAGGIDDLYLLSTLIFRFLASGILFVCMRPDLTDWKERVLERLPVFCLPPYLVPIVDALRTPCTSGGRPNNQLEAYAYLGRLWRDKTKGAIDLFATKPQEGWNETTCRMCSVEQSRN</sequence>
<comment type="caution">
    <text evidence="1">The sequence shown here is derived from an EMBL/GenBank/DDBJ whole genome shotgun (WGS) entry which is preliminary data.</text>
</comment>
<organism evidence="1 2">
    <name type="scientific">Planoprotostelium fungivorum</name>
    <dbReference type="NCBI Taxonomy" id="1890364"/>
    <lineage>
        <taxon>Eukaryota</taxon>
        <taxon>Amoebozoa</taxon>
        <taxon>Evosea</taxon>
        <taxon>Variosea</taxon>
        <taxon>Cavosteliida</taxon>
        <taxon>Cavosteliaceae</taxon>
        <taxon>Planoprotostelium</taxon>
    </lineage>
</organism>
<dbReference type="EMBL" id="MDYQ01000020">
    <property type="protein sequence ID" value="PRP87447.1"/>
    <property type="molecule type" value="Genomic_DNA"/>
</dbReference>
<evidence type="ECO:0000313" key="2">
    <source>
        <dbReference type="Proteomes" id="UP000241769"/>
    </source>
</evidence>
<dbReference type="InParanoid" id="A0A2P6NTZ2"/>